<reference evidence="2" key="1">
    <citation type="submission" date="2020-05" db="EMBL/GenBank/DDBJ databases">
        <authorList>
            <person name="Chiriac C."/>
            <person name="Salcher M."/>
            <person name="Ghai R."/>
            <person name="Kavagutti S V."/>
        </authorList>
    </citation>
    <scope>NUCLEOTIDE SEQUENCE</scope>
</reference>
<dbReference type="AlphaFoldDB" id="A0A6J7H0Z6"/>
<keyword evidence="1" id="KW-1133">Transmembrane helix</keyword>
<dbReference type="PANTHER" id="PTHR13593">
    <property type="match status" value="1"/>
</dbReference>
<evidence type="ECO:0000313" key="2">
    <source>
        <dbReference type="EMBL" id="CAB4910160.1"/>
    </source>
</evidence>
<feature type="transmembrane region" description="Helical" evidence="1">
    <location>
        <begin position="364"/>
        <end position="384"/>
    </location>
</feature>
<feature type="transmembrane region" description="Helical" evidence="1">
    <location>
        <begin position="193"/>
        <end position="214"/>
    </location>
</feature>
<evidence type="ECO:0000256" key="1">
    <source>
        <dbReference type="SAM" id="Phobius"/>
    </source>
</evidence>
<organism evidence="2">
    <name type="scientific">freshwater metagenome</name>
    <dbReference type="NCBI Taxonomy" id="449393"/>
    <lineage>
        <taxon>unclassified sequences</taxon>
        <taxon>metagenomes</taxon>
        <taxon>ecological metagenomes</taxon>
    </lineage>
</organism>
<dbReference type="GO" id="GO:0006629">
    <property type="term" value="P:lipid metabolic process"/>
    <property type="evidence" value="ECO:0007669"/>
    <property type="project" value="InterPro"/>
</dbReference>
<sequence length="705" mass="74192">MRPLRRGALLALAVTLVIAGVTALYVRTELAEPGPFAERGVAALRSDAVQAVIAEEVAVDLLERRSPDLVAARPLVLTAVEAVLQTAQFERVFRRAAVTAHGVLLRGDTDVAVELAELRQVLLPALRTASPQLARVVPEDLRPQIATIRRSDLASSTTRTADRLSAAAWPMLLVGLAGLVALVATAANRRRAVLESGVALAAGGLLGALALSALEAEVVSHARAVGVVSDDEVRAAARATWDAMAGDLRRVLLAVAAAGGAGVLGVVVAASRIDRRAVLRRGVDVVAGGSLPVPARVARGLALTALGVVVLLDAGLLARAVVVLLGLAFVVAGLAEAVAPLRTSTGAPAPAGDRDPAWRRRPRAAAAAGLAGVALAVLAGALLLTGGPSTDPLEPTEVATCNGSAAICDRRLDQVVFPGTHNSMSAADRPGWLFANQRRPIPRQLDDGIRLLMVDPHYGVVNREGRVRTDLQAEGTTRNRVAAQLGSGAIGAAERLAGRLGLVPSGGERRIYACHTLCELGAEGFGSVLRDVRGWLERNRSEVVLLMLESSVASAEIEDAFRDADLEDALVTLPREGPMPRMRDLVTSGRRLIVLDEGDGGDASWLQPAFVLAQNTSIGAFTKDPRTCEPARGTPESPLLIANSWVDRFPPPARRAAEVNDGDALRERVRRCRSRLGRAPNAIAVDFYNRGDLFEVVRELNREGV</sequence>
<proteinExistence type="predicted"/>
<dbReference type="Pfam" id="PF26146">
    <property type="entry name" value="PI-PLC_X"/>
    <property type="match status" value="1"/>
</dbReference>
<dbReference type="InterPro" id="IPR051057">
    <property type="entry name" value="PI-PLC_domain"/>
</dbReference>
<keyword evidence="1" id="KW-0812">Transmembrane</keyword>
<accession>A0A6J7H0Z6</accession>
<dbReference type="SUPFAM" id="SSF51695">
    <property type="entry name" value="PLC-like phosphodiesterases"/>
    <property type="match status" value="1"/>
</dbReference>
<dbReference type="PANTHER" id="PTHR13593:SF140">
    <property type="entry name" value="PLC-LIKE PHOSPHODIESTERASE"/>
    <property type="match status" value="1"/>
</dbReference>
<keyword evidence="1" id="KW-0472">Membrane</keyword>
<protein>
    <submittedName>
        <fullName evidence="2">Unannotated protein</fullName>
    </submittedName>
</protein>
<feature type="transmembrane region" description="Helical" evidence="1">
    <location>
        <begin position="251"/>
        <end position="271"/>
    </location>
</feature>
<feature type="transmembrane region" description="Helical" evidence="1">
    <location>
        <begin position="324"/>
        <end position="343"/>
    </location>
</feature>
<name>A0A6J7H0Z6_9ZZZZ</name>
<feature type="transmembrane region" description="Helical" evidence="1">
    <location>
        <begin position="300"/>
        <end position="318"/>
    </location>
</feature>
<dbReference type="InterPro" id="IPR017946">
    <property type="entry name" value="PLC-like_Pdiesterase_TIM-brl"/>
</dbReference>
<feature type="transmembrane region" description="Helical" evidence="1">
    <location>
        <begin position="167"/>
        <end position="186"/>
    </location>
</feature>
<dbReference type="EMBL" id="CAFBMK010000052">
    <property type="protein sequence ID" value="CAB4910160.1"/>
    <property type="molecule type" value="Genomic_DNA"/>
</dbReference>
<dbReference type="GO" id="GO:0008081">
    <property type="term" value="F:phosphoric diester hydrolase activity"/>
    <property type="evidence" value="ECO:0007669"/>
    <property type="project" value="InterPro"/>
</dbReference>
<dbReference type="Gene3D" id="3.20.20.190">
    <property type="entry name" value="Phosphatidylinositol (PI) phosphodiesterase"/>
    <property type="match status" value="1"/>
</dbReference>
<gene>
    <name evidence="2" type="ORF">UFOPK3564_01176</name>
</gene>